<feature type="domain" description="Reverse transcriptase" evidence="1">
    <location>
        <begin position="1"/>
        <end position="295"/>
    </location>
</feature>
<dbReference type="Pfam" id="PF00078">
    <property type="entry name" value="RVT_1"/>
    <property type="match status" value="1"/>
</dbReference>
<reference evidence="2 3" key="1">
    <citation type="submission" date="2017-09" db="EMBL/GenBank/DDBJ databases">
        <title>Depth-based differentiation of microbial function through sediment-hosted aquifers and enrichment of novel symbionts in the deep terrestrial subsurface.</title>
        <authorList>
            <person name="Probst A.J."/>
            <person name="Ladd B."/>
            <person name="Jarett J.K."/>
            <person name="Geller-Mcgrath D.E."/>
            <person name="Sieber C.M."/>
            <person name="Emerson J.B."/>
            <person name="Anantharaman K."/>
            <person name="Thomas B.C."/>
            <person name="Malmstrom R."/>
            <person name="Stieglmeier M."/>
            <person name="Klingl A."/>
            <person name="Woyke T."/>
            <person name="Ryan C.M."/>
            <person name="Banfield J.F."/>
        </authorList>
    </citation>
    <scope>NUCLEOTIDE SEQUENCE [LARGE SCALE GENOMIC DNA]</scope>
    <source>
        <strain evidence="2">CG11_big_fil_rev_8_21_14_0_20_46_11</strain>
    </source>
</reference>
<evidence type="ECO:0000313" key="2">
    <source>
        <dbReference type="EMBL" id="PIQ69069.1"/>
    </source>
</evidence>
<dbReference type="EMBL" id="PCVG01000014">
    <property type="protein sequence ID" value="PIQ69069.1"/>
    <property type="molecule type" value="Genomic_DNA"/>
</dbReference>
<organism evidence="2 3">
    <name type="scientific">Candidatus Taylorbacteria bacterium CG11_big_fil_rev_8_21_14_0_20_46_11</name>
    <dbReference type="NCBI Taxonomy" id="1975025"/>
    <lineage>
        <taxon>Bacteria</taxon>
        <taxon>Candidatus Tayloriibacteriota</taxon>
    </lineage>
</organism>
<accession>A0A2H0KCV6</accession>
<dbReference type="Proteomes" id="UP000229342">
    <property type="component" value="Unassembled WGS sequence"/>
</dbReference>
<protein>
    <submittedName>
        <fullName evidence="2">RNA-dependent DNA polymerase</fullName>
    </submittedName>
</protein>
<proteinExistence type="predicted"/>
<dbReference type="InterPro" id="IPR000477">
    <property type="entry name" value="RT_dom"/>
</dbReference>
<dbReference type="AlphaFoldDB" id="A0A2H0KCV6"/>
<evidence type="ECO:0000313" key="3">
    <source>
        <dbReference type="Proteomes" id="UP000229342"/>
    </source>
</evidence>
<evidence type="ECO:0000259" key="1">
    <source>
        <dbReference type="PROSITE" id="PS50878"/>
    </source>
</evidence>
<dbReference type="PANTHER" id="PTHR34047:SF8">
    <property type="entry name" value="PROTEIN YKFC"/>
    <property type="match status" value="1"/>
</dbReference>
<name>A0A2H0KCV6_9BACT</name>
<comment type="caution">
    <text evidence="2">The sequence shown here is derived from an EMBL/GenBank/DDBJ whole genome shotgun (WGS) entry which is preliminary data.</text>
</comment>
<dbReference type="PANTHER" id="PTHR34047">
    <property type="entry name" value="NUCLEAR INTRON MATURASE 1, MITOCHONDRIAL-RELATED"/>
    <property type="match status" value="1"/>
</dbReference>
<gene>
    <name evidence="2" type="ORF">COV91_01090</name>
</gene>
<dbReference type="SUPFAM" id="SSF56672">
    <property type="entry name" value="DNA/RNA polymerases"/>
    <property type="match status" value="1"/>
</dbReference>
<sequence length="361" mass="41960">MQNNTIVGGLGGIHSSLFERITSVENLFAAWREFIRGKAKKQDIAAFAADLEEHIFALHRELAEEGYRHGPYTHFVVRDPKWRDIHKATVRDRLLHHALVRVLTPLFEPQFIFDSYSSRKGKGVHAAVTRLREFAWQLSRNNTKTVWILKCDIRKFFDSVDHAVLFEQCKKRISDERVIQLLSDIIGSFSTPPLNLPLGEGERKKGIPLGNVTSQLFSNVYMHPFDEFVKRELRVKYYTRYADDFVLAAHTRQELESLIPRLRNSLSDPLSLVLHEDKVFLRKWHQGVDFLGYVLYPHYTVLRTKTKRRILSAFTRKVRGCRDGEITIEKIDQTSQSYLGILRHCKGVKIKKTLNGLYRSL</sequence>
<dbReference type="InterPro" id="IPR043502">
    <property type="entry name" value="DNA/RNA_pol_sf"/>
</dbReference>
<dbReference type="InterPro" id="IPR051083">
    <property type="entry name" value="GrpII_Intron_Splice-Mob/Def"/>
</dbReference>
<dbReference type="CDD" id="cd01651">
    <property type="entry name" value="RT_G2_intron"/>
    <property type="match status" value="1"/>
</dbReference>
<dbReference type="PROSITE" id="PS50878">
    <property type="entry name" value="RT_POL"/>
    <property type="match status" value="1"/>
</dbReference>